<proteinExistence type="predicted"/>
<accession>A0A1S1NNX5</accession>
<dbReference type="GO" id="GO:0032259">
    <property type="term" value="P:methylation"/>
    <property type="evidence" value="ECO:0007669"/>
    <property type="project" value="UniProtKB-KW"/>
</dbReference>
<dbReference type="Pfam" id="PF08241">
    <property type="entry name" value="Methyltransf_11"/>
    <property type="match status" value="1"/>
</dbReference>
<dbReference type="InterPro" id="IPR050447">
    <property type="entry name" value="Erg6_SMT_methyltransf"/>
</dbReference>
<dbReference type="SUPFAM" id="SSF53335">
    <property type="entry name" value="S-adenosyl-L-methionine-dependent methyltransferases"/>
    <property type="match status" value="1"/>
</dbReference>
<dbReference type="PANTHER" id="PTHR44068:SF11">
    <property type="entry name" value="GERANYL DIPHOSPHATE 2-C-METHYLTRANSFERASE"/>
    <property type="match status" value="1"/>
</dbReference>
<dbReference type="Proteomes" id="UP000179734">
    <property type="component" value="Unassembled WGS sequence"/>
</dbReference>
<name>A0A1S1NNX5_9MYCO</name>
<dbReference type="InterPro" id="IPR029063">
    <property type="entry name" value="SAM-dependent_MTases_sf"/>
</dbReference>
<gene>
    <name evidence="3" type="ORF">BKN37_04160</name>
</gene>
<dbReference type="CDD" id="cd02440">
    <property type="entry name" value="AdoMet_MTases"/>
    <property type="match status" value="1"/>
</dbReference>
<dbReference type="RefSeq" id="WP_071021975.1">
    <property type="nucleotide sequence ID" value="NZ_MLQM01000011.1"/>
</dbReference>
<reference evidence="3 4" key="1">
    <citation type="submission" date="2016-10" db="EMBL/GenBank/DDBJ databases">
        <title>Genome sequence of Mycobacterium talmonii.</title>
        <authorList>
            <person name="Greninger A.L."/>
            <person name="Elliott B."/>
            <person name="Vasireddy S."/>
            <person name="Vasireddy R."/>
        </authorList>
    </citation>
    <scope>NUCLEOTIDE SEQUENCE [LARGE SCALE GENOMIC DNA]</scope>
    <source>
        <strain evidence="4">NE-TNMC-100812</strain>
    </source>
</reference>
<dbReference type="GO" id="GO:0008757">
    <property type="term" value="F:S-adenosylmethionine-dependent methyltransferase activity"/>
    <property type="evidence" value="ECO:0007669"/>
    <property type="project" value="InterPro"/>
</dbReference>
<dbReference type="PANTHER" id="PTHR44068">
    <property type="entry name" value="ZGC:194242"/>
    <property type="match status" value="1"/>
</dbReference>
<evidence type="ECO:0000313" key="4">
    <source>
        <dbReference type="Proteomes" id="UP000179734"/>
    </source>
</evidence>
<evidence type="ECO:0000259" key="2">
    <source>
        <dbReference type="Pfam" id="PF08241"/>
    </source>
</evidence>
<sequence length="243" mass="26324">MLTVDFDRLGVGPGSTVIDVGCGAGRHSFAAYRRGADIVAFDQNADDISDVATMFEAMAEAGEAPATATAQAVVGDALALPYPDGSFDCVIASEILEHVPEDDAAIAELVRVLKVGGTLAVTVPRWLPERVCWLLSEEYHSNEGGHVRIYQASALQAKITARGLRFTHQHHAHALHAPFWWLKCFVGVSKPNHPAVSAYHKLLVWDMMSRPWATRAAESVLNPLIGKSVALYFEKPADRVALV</sequence>
<dbReference type="InterPro" id="IPR013216">
    <property type="entry name" value="Methyltransf_11"/>
</dbReference>
<keyword evidence="1 3" id="KW-0808">Transferase</keyword>
<protein>
    <submittedName>
        <fullName evidence="3">Methyltransferase</fullName>
    </submittedName>
</protein>
<evidence type="ECO:0000256" key="1">
    <source>
        <dbReference type="ARBA" id="ARBA00022679"/>
    </source>
</evidence>
<dbReference type="AlphaFoldDB" id="A0A1S1NNX5"/>
<feature type="domain" description="Methyltransferase type 11" evidence="2">
    <location>
        <begin position="18"/>
        <end position="120"/>
    </location>
</feature>
<keyword evidence="4" id="KW-1185">Reference proteome</keyword>
<evidence type="ECO:0000313" key="3">
    <source>
        <dbReference type="EMBL" id="OHV05892.1"/>
    </source>
</evidence>
<keyword evidence="3" id="KW-0489">Methyltransferase</keyword>
<organism evidence="3 4">
    <name type="scientific">Mycobacterium talmoniae</name>
    <dbReference type="NCBI Taxonomy" id="1858794"/>
    <lineage>
        <taxon>Bacteria</taxon>
        <taxon>Bacillati</taxon>
        <taxon>Actinomycetota</taxon>
        <taxon>Actinomycetes</taxon>
        <taxon>Mycobacteriales</taxon>
        <taxon>Mycobacteriaceae</taxon>
        <taxon>Mycobacterium</taxon>
    </lineage>
</organism>
<dbReference type="Gene3D" id="3.40.50.150">
    <property type="entry name" value="Vaccinia Virus protein VP39"/>
    <property type="match status" value="1"/>
</dbReference>
<comment type="caution">
    <text evidence="3">The sequence shown here is derived from an EMBL/GenBank/DDBJ whole genome shotgun (WGS) entry which is preliminary data.</text>
</comment>
<dbReference type="EMBL" id="MLQM01000011">
    <property type="protein sequence ID" value="OHV05892.1"/>
    <property type="molecule type" value="Genomic_DNA"/>
</dbReference>